<dbReference type="Proteomes" id="UP000076927">
    <property type="component" value="Chromosome"/>
</dbReference>
<gene>
    <name evidence="1" type="ORF">SY83_17690</name>
</gene>
<name>A0A172TPM0_9BACL</name>
<reference evidence="1 2" key="1">
    <citation type="submission" date="2015-01" db="EMBL/GenBank/DDBJ databases">
        <title>Paenibacillus swuensis/DY6/whole genome sequencing.</title>
        <authorList>
            <person name="Kim M.K."/>
            <person name="Srinivasan S."/>
            <person name="Lee J.-J."/>
        </authorList>
    </citation>
    <scope>NUCLEOTIDE SEQUENCE [LARGE SCALE GENOMIC DNA]</scope>
    <source>
        <strain evidence="1 2">DY6</strain>
    </source>
</reference>
<evidence type="ECO:0000313" key="1">
    <source>
        <dbReference type="EMBL" id="ANE49001.1"/>
    </source>
</evidence>
<sequence length="74" mass="8219">MNKYKCAKCKNNECLVQEVAMNGTGLSKIFDIEHHHYLFVSCTNCGSVEIYNPDILRGHKSGQKGTVLDILFGG</sequence>
<evidence type="ECO:0000313" key="2">
    <source>
        <dbReference type="Proteomes" id="UP000076927"/>
    </source>
</evidence>
<organism evidence="1 2">
    <name type="scientific">Paenibacillus swuensis</name>
    <dbReference type="NCBI Taxonomy" id="1178515"/>
    <lineage>
        <taxon>Bacteria</taxon>
        <taxon>Bacillati</taxon>
        <taxon>Bacillota</taxon>
        <taxon>Bacilli</taxon>
        <taxon>Bacillales</taxon>
        <taxon>Paenibacillaceae</taxon>
        <taxon>Paenibacillus</taxon>
    </lineage>
</organism>
<protein>
    <recommendedName>
        <fullName evidence="3">DNA-binding protein</fullName>
    </recommendedName>
</protein>
<dbReference type="EMBL" id="CP011388">
    <property type="protein sequence ID" value="ANE49001.1"/>
    <property type="molecule type" value="Genomic_DNA"/>
</dbReference>
<dbReference type="AlphaFoldDB" id="A0A172TPM0"/>
<dbReference type="STRING" id="1178515.SY83_17690"/>
<dbReference type="Pfam" id="PF09855">
    <property type="entry name" value="Zn_ribbon_13"/>
    <property type="match status" value="1"/>
</dbReference>
<evidence type="ECO:0008006" key="3">
    <source>
        <dbReference type="Google" id="ProtNLM"/>
    </source>
</evidence>
<accession>A0A172TPM0</accession>
<keyword evidence="2" id="KW-1185">Reference proteome</keyword>
<proteinExistence type="predicted"/>
<dbReference type="KEGG" id="pswu:SY83_17690"/>
<dbReference type="PATRIC" id="fig|1178515.4.peg.3564"/>
<dbReference type="InterPro" id="IPR018652">
    <property type="entry name" value="DUF2082_NA-bd_Znr"/>
</dbReference>